<evidence type="ECO:0000313" key="3">
    <source>
        <dbReference type="Proteomes" id="UP000215914"/>
    </source>
</evidence>
<dbReference type="Gramene" id="mRNA:HanXRQr2_Chr09g0368411">
    <property type="protein sequence ID" value="CDS:HanXRQr2_Chr09g0368411.1"/>
    <property type="gene ID" value="HanXRQr2_Chr09g0368411"/>
</dbReference>
<organism evidence="2 3">
    <name type="scientific">Helianthus annuus</name>
    <name type="common">Common sunflower</name>
    <dbReference type="NCBI Taxonomy" id="4232"/>
    <lineage>
        <taxon>Eukaryota</taxon>
        <taxon>Viridiplantae</taxon>
        <taxon>Streptophyta</taxon>
        <taxon>Embryophyta</taxon>
        <taxon>Tracheophyta</taxon>
        <taxon>Spermatophyta</taxon>
        <taxon>Magnoliopsida</taxon>
        <taxon>eudicotyledons</taxon>
        <taxon>Gunneridae</taxon>
        <taxon>Pentapetalae</taxon>
        <taxon>asterids</taxon>
        <taxon>campanulids</taxon>
        <taxon>Asterales</taxon>
        <taxon>Asteraceae</taxon>
        <taxon>Asteroideae</taxon>
        <taxon>Heliantheae alliance</taxon>
        <taxon>Heliantheae</taxon>
        <taxon>Helianthus</taxon>
    </lineage>
</organism>
<protein>
    <submittedName>
        <fullName evidence="2">Uncharacterized protein</fullName>
    </submittedName>
</protein>
<proteinExistence type="predicted"/>
<accession>A0A251TSV2</accession>
<gene>
    <name evidence="2" type="ORF">HannXRQ_Chr09g0242711</name>
    <name evidence="1" type="ORF">HanXRQr2_Chr09g0368411</name>
</gene>
<dbReference type="Proteomes" id="UP000215914">
    <property type="component" value="Chromosome 9"/>
</dbReference>
<reference evidence="1" key="3">
    <citation type="submission" date="2020-06" db="EMBL/GenBank/DDBJ databases">
        <title>Helianthus annuus Genome sequencing and assembly Release 2.</title>
        <authorList>
            <person name="Gouzy J."/>
            <person name="Langlade N."/>
            <person name="Munos S."/>
        </authorList>
    </citation>
    <scope>NUCLEOTIDE SEQUENCE</scope>
    <source>
        <tissue evidence="1">Leaves</tissue>
    </source>
</reference>
<dbReference type="EMBL" id="MNCJ02000324">
    <property type="protein sequence ID" value="KAF5789205.1"/>
    <property type="molecule type" value="Genomic_DNA"/>
</dbReference>
<sequence>MCKGRDSNTETLTYQPTCIPAGLHATITELHSLFIYIDPIEDLHPFLPQSDAN</sequence>
<dbReference type="AlphaFoldDB" id="A0A251TSV2"/>
<reference evidence="1 3" key="1">
    <citation type="journal article" date="2017" name="Nature">
        <title>The sunflower genome provides insights into oil metabolism, flowering and Asterid evolution.</title>
        <authorList>
            <person name="Badouin H."/>
            <person name="Gouzy J."/>
            <person name="Grassa C.J."/>
            <person name="Murat F."/>
            <person name="Staton S.E."/>
            <person name="Cottret L."/>
            <person name="Lelandais-Briere C."/>
            <person name="Owens G.L."/>
            <person name="Carrere S."/>
            <person name="Mayjonade B."/>
            <person name="Legrand L."/>
            <person name="Gill N."/>
            <person name="Kane N.C."/>
            <person name="Bowers J.E."/>
            <person name="Hubner S."/>
            <person name="Bellec A."/>
            <person name="Berard A."/>
            <person name="Berges H."/>
            <person name="Blanchet N."/>
            <person name="Boniface M.C."/>
            <person name="Brunel D."/>
            <person name="Catrice O."/>
            <person name="Chaidir N."/>
            <person name="Claudel C."/>
            <person name="Donnadieu C."/>
            <person name="Faraut T."/>
            <person name="Fievet G."/>
            <person name="Helmstetter N."/>
            <person name="King M."/>
            <person name="Knapp S.J."/>
            <person name="Lai Z."/>
            <person name="Le Paslier M.C."/>
            <person name="Lippi Y."/>
            <person name="Lorenzon L."/>
            <person name="Mandel J.R."/>
            <person name="Marage G."/>
            <person name="Marchand G."/>
            <person name="Marquand E."/>
            <person name="Bret-Mestries E."/>
            <person name="Morien E."/>
            <person name="Nambeesan S."/>
            <person name="Nguyen T."/>
            <person name="Pegot-Espagnet P."/>
            <person name="Pouilly N."/>
            <person name="Raftis F."/>
            <person name="Sallet E."/>
            <person name="Schiex T."/>
            <person name="Thomas J."/>
            <person name="Vandecasteele C."/>
            <person name="Vares D."/>
            <person name="Vear F."/>
            <person name="Vautrin S."/>
            <person name="Crespi M."/>
            <person name="Mangin B."/>
            <person name="Burke J.M."/>
            <person name="Salse J."/>
            <person name="Munos S."/>
            <person name="Vincourt P."/>
            <person name="Rieseberg L.H."/>
            <person name="Langlade N.B."/>
        </authorList>
    </citation>
    <scope>NUCLEOTIDE SEQUENCE [LARGE SCALE GENOMIC DNA]</scope>
    <source>
        <strain evidence="3">cv. SF193</strain>
        <tissue evidence="1">Leaves</tissue>
    </source>
</reference>
<reference evidence="2" key="2">
    <citation type="submission" date="2017-02" db="EMBL/GenBank/DDBJ databases">
        <title>Sunflower complete genome.</title>
        <authorList>
            <person name="Langlade N."/>
            <person name="Munos S."/>
        </authorList>
    </citation>
    <scope>NUCLEOTIDE SEQUENCE [LARGE SCALE GENOMIC DNA]</scope>
    <source>
        <tissue evidence="2">Leaves</tissue>
    </source>
</reference>
<dbReference type="EMBL" id="CM007898">
    <property type="protein sequence ID" value="OTG13839.1"/>
    <property type="molecule type" value="Genomic_DNA"/>
</dbReference>
<name>A0A251TSV2_HELAN</name>
<keyword evidence="3" id="KW-1185">Reference proteome</keyword>
<evidence type="ECO:0000313" key="1">
    <source>
        <dbReference type="EMBL" id="KAF5789205.1"/>
    </source>
</evidence>
<dbReference type="InParanoid" id="A0A251TSV2"/>
<evidence type="ECO:0000313" key="2">
    <source>
        <dbReference type="EMBL" id="OTG13839.1"/>
    </source>
</evidence>